<name>A0A7L7KS46_9MOLU</name>
<feature type="transmembrane region" description="Helical" evidence="6">
    <location>
        <begin position="606"/>
        <end position="628"/>
    </location>
</feature>
<dbReference type="EMBL" id="CP048914">
    <property type="protein sequence ID" value="QMS85082.1"/>
    <property type="molecule type" value="Genomic_DNA"/>
</dbReference>
<comment type="subcellular location">
    <subcellularLocation>
        <location evidence="1">Cell membrane</location>
        <topology evidence="1">Multi-pass membrane protein</topology>
    </subcellularLocation>
</comment>
<gene>
    <name evidence="8" type="ORF">G4Z02_04775</name>
</gene>
<feature type="transmembrane region" description="Helical" evidence="6">
    <location>
        <begin position="686"/>
        <end position="707"/>
    </location>
</feature>
<evidence type="ECO:0000313" key="8">
    <source>
        <dbReference type="EMBL" id="QMS85082.1"/>
    </source>
</evidence>
<keyword evidence="4 6" id="KW-1133">Transmembrane helix</keyword>
<evidence type="ECO:0000313" key="9">
    <source>
        <dbReference type="Proteomes" id="UP000514720"/>
    </source>
</evidence>
<dbReference type="PROSITE" id="PS50156">
    <property type="entry name" value="SSD"/>
    <property type="match status" value="1"/>
</dbReference>
<dbReference type="SUPFAM" id="SSF82866">
    <property type="entry name" value="Multidrug efflux transporter AcrB transmembrane domain"/>
    <property type="match status" value="2"/>
</dbReference>
<dbReference type="PANTHER" id="PTHR33406">
    <property type="entry name" value="MEMBRANE PROTEIN MJ1562-RELATED"/>
    <property type="match status" value="1"/>
</dbReference>
<dbReference type="Proteomes" id="UP000514720">
    <property type="component" value="Chromosome"/>
</dbReference>
<feature type="domain" description="SSD" evidence="7">
    <location>
        <begin position="221"/>
        <end position="346"/>
    </location>
</feature>
<organism evidence="8 9">
    <name type="scientific">Candidatus Xianfuyuplasma coldseepsis</name>
    <dbReference type="NCBI Taxonomy" id="2782163"/>
    <lineage>
        <taxon>Bacteria</taxon>
        <taxon>Bacillati</taxon>
        <taxon>Mycoplasmatota</taxon>
        <taxon>Mollicutes</taxon>
        <taxon>Candidatus Izemoplasmatales</taxon>
        <taxon>Candidatus Izemoplasmataceae</taxon>
        <taxon>Candidatus Xianfuyuplasma</taxon>
    </lineage>
</organism>
<feature type="transmembrane region" description="Helical" evidence="6">
    <location>
        <begin position="369"/>
        <end position="392"/>
    </location>
</feature>
<feature type="transmembrane region" description="Helical" evidence="6">
    <location>
        <begin position="323"/>
        <end position="348"/>
    </location>
</feature>
<evidence type="ECO:0000259" key="7">
    <source>
        <dbReference type="PROSITE" id="PS50156"/>
    </source>
</evidence>
<reference evidence="8 9" key="1">
    <citation type="submission" date="2020-02" db="EMBL/GenBank/DDBJ databases">
        <authorList>
            <person name="Zheng R.K."/>
            <person name="Sun C.M."/>
        </authorList>
    </citation>
    <scope>NUCLEOTIDE SEQUENCE [LARGE SCALE GENOMIC DNA]</scope>
    <source>
        <strain evidence="9">zrk13</strain>
    </source>
</reference>
<evidence type="ECO:0000256" key="2">
    <source>
        <dbReference type="ARBA" id="ARBA00022475"/>
    </source>
</evidence>
<accession>A0A7L7KS46</accession>
<dbReference type="PANTHER" id="PTHR33406:SF13">
    <property type="entry name" value="MEMBRANE PROTEIN YDFJ"/>
    <property type="match status" value="1"/>
</dbReference>
<keyword evidence="9" id="KW-1185">Reference proteome</keyword>
<keyword evidence="5 6" id="KW-0472">Membrane</keyword>
<dbReference type="InterPro" id="IPR000731">
    <property type="entry name" value="SSD"/>
</dbReference>
<dbReference type="KEGG" id="xcl:G4Z02_04775"/>
<evidence type="ECO:0000256" key="6">
    <source>
        <dbReference type="SAM" id="Phobius"/>
    </source>
</evidence>
<dbReference type="AlphaFoldDB" id="A0A7L7KS46"/>
<dbReference type="InterPro" id="IPR004869">
    <property type="entry name" value="MMPL_dom"/>
</dbReference>
<feature type="transmembrane region" description="Helical" evidence="6">
    <location>
        <begin position="582"/>
        <end position="600"/>
    </location>
</feature>
<dbReference type="InterPro" id="IPR050545">
    <property type="entry name" value="Mycobact_MmpL"/>
</dbReference>
<feature type="transmembrane region" description="Helical" evidence="6">
    <location>
        <begin position="659"/>
        <end position="680"/>
    </location>
</feature>
<keyword evidence="3 6" id="KW-0812">Transmembrane</keyword>
<sequence length="712" mass="78737">MKRYVDFIFKYKKALIIGFIMINIAAIIGIIQVRLNTDFSLFTTNDSEYETTLEELVDTFGSTDQIMVLVEMDDFGDTSKSQLRNIQGMIEGMSNVDYVQGPAPMDVATPTGEIPFDLITPEQLLTQYTLMEEFSPIVIQDDTYYGLITVFVSDDFGGSDVSYLEEELASFDLPTYIAGDDYNQVKIVDYILQILFILPPLAILVILLVFRWQIGALLPTILSVVPAAIGSIWTFGIIGYMGNEVSILTAVVPIFIIVIGSADGLHFMTHFQESRKQGLNHKEAMTSALKVTGIPMIVTTLTSMAGFLSLLSMDTSSIVDLAVFASLGILLAGVATWYVLPLILSNNFNVLPKKQARIHIPFADYIKKLWGIPSVVIVLILLTLGIVFSSSINHEFDMLSVYKKQTVVAQNATKLEEVNGGSIPLYIIYKSDNIVSIESMNEVEALITALDETSNVNRVINPYRLLQIMFEQQVGGDIPNDFMLNFVYDLMKSSSDVPIDDMFDAENNVLRLMVFPSDMTNDTLIELENLVNDQDMDVSITGTQYLLKDLNVSIGTMQRNSIVLALAVVFVMLLISLRDVMVAFISIIPISITVASIYAVLGMTGIPLNITTVIIFSISIGVGIDYAVHFSSVYKMHRKENNDKTTSVQLAYQGVSKPVIANALGISLGLSVMLLSPLTIHTNVSILMWVGMIISVLMTLTFLPTIFSYSKK</sequence>
<feature type="transmembrane region" description="Helical" evidence="6">
    <location>
        <begin position="288"/>
        <end position="311"/>
    </location>
</feature>
<feature type="transmembrane region" description="Helical" evidence="6">
    <location>
        <begin position="247"/>
        <end position="267"/>
    </location>
</feature>
<dbReference type="GO" id="GO:0005886">
    <property type="term" value="C:plasma membrane"/>
    <property type="evidence" value="ECO:0007669"/>
    <property type="project" value="UniProtKB-SubCell"/>
</dbReference>
<feature type="transmembrane region" description="Helical" evidence="6">
    <location>
        <begin position="190"/>
        <end position="210"/>
    </location>
</feature>
<dbReference type="RefSeq" id="WP_258876851.1">
    <property type="nucleotide sequence ID" value="NZ_CP048914.1"/>
</dbReference>
<evidence type="ECO:0000256" key="5">
    <source>
        <dbReference type="ARBA" id="ARBA00023136"/>
    </source>
</evidence>
<dbReference type="Pfam" id="PF03176">
    <property type="entry name" value="MMPL"/>
    <property type="match status" value="2"/>
</dbReference>
<evidence type="ECO:0000256" key="3">
    <source>
        <dbReference type="ARBA" id="ARBA00022692"/>
    </source>
</evidence>
<dbReference type="Gene3D" id="1.20.1640.10">
    <property type="entry name" value="Multidrug efflux transporter AcrB transmembrane domain"/>
    <property type="match status" value="2"/>
</dbReference>
<proteinExistence type="predicted"/>
<protein>
    <submittedName>
        <fullName evidence="8">RND family transporter</fullName>
    </submittedName>
</protein>
<feature type="transmembrane region" description="Helical" evidence="6">
    <location>
        <begin position="14"/>
        <end position="35"/>
    </location>
</feature>
<keyword evidence="2" id="KW-1003">Cell membrane</keyword>
<evidence type="ECO:0000256" key="4">
    <source>
        <dbReference type="ARBA" id="ARBA00022989"/>
    </source>
</evidence>
<evidence type="ECO:0000256" key="1">
    <source>
        <dbReference type="ARBA" id="ARBA00004651"/>
    </source>
</evidence>
<feature type="transmembrane region" description="Helical" evidence="6">
    <location>
        <begin position="217"/>
        <end position="241"/>
    </location>
</feature>
<feature type="transmembrane region" description="Helical" evidence="6">
    <location>
        <begin position="557"/>
        <end position="575"/>
    </location>
</feature>